<protein>
    <submittedName>
        <fullName evidence="1">Uncharacterized protein</fullName>
    </submittedName>
</protein>
<dbReference type="EMBL" id="OY731403">
    <property type="protein sequence ID" value="CAJ1961132.1"/>
    <property type="molecule type" value="Genomic_DNA"/>
</dbReference>
<organism evidence="1 2">
    <name type="scientific">Sphenostylis stenocarpa</name>
    <dbReference type="NCBI Taxonomy" id="92480"/>
    <lineage>
        <taxon>Eukaryota</taxon>
        <taxon>Viridiplantae</taxon>
        <taxon>Streptophyta</taxon>
        <taxon>Embryophyta</taxon>
        <taxon>Tracheophyta</taxon>
        <taxon>Spermatophyta</taxon>
        <taxon>Magnoliopsida</taxon>
        <taxon>eudicotyledons</taxon>
        <taxon>Gunneridae</taxon>
        <taxon>Pentapetalae</taxon>
        <taxon>rosids</taxon>
        <taxon>fabids</taxon>
        <taxon>Fabales</taxon>
        <taxon>Fabaceae</taxon>
        <taxon>Papilionoideae</taxon>
        <taxon>50 kb inversion clade</taxon>
        <taxon>NPAAA clade</taxon>
        <taxon>indigoferoid/millettioid clade</taxon>
        <taxon>Phaseoleae</taxon>
        <taxon>Sphenostylis</taxon>
    </lineage>
</organism>
<gene>
    <name evidence="1" type="ORF">AYBTSS11_LOCUS18562</name>
</gene>
<name>A0AA86SIH5_9FABA</name>
<proteinExistence type="predicted"/>
<evidence type="ECO:0000313" key="1">
    <source>
        <dbReference type="EMBL" id="CAJ1961132.1"/>
    </source>
</evidence>
<sequence length="101" mass="11460">METDTRSGYCVVRLMDHITIKVDLLPCAGERKVSMNSFPLIPILQPSPQTFHRLKRIFSIASQGLTLRSRCDSLLSSCCFSSWICSSILNFVFDLLDLNFN</sequence>
<evidence type="ECO:0000313" key="2">
    <source>
        <dbReference type="Proteomes" id="UP001189624"/>
    </source>
</evidence>
<dbReference type="Proteomes" id="UP001189624">
    <property type="component" value="Chromosome 6"/>
</dbReference>
<dbReference type="AlphaFoldDB" id="A0AA86SIH5"/>
<keyword evidence="2" id="KW-1185">Reference proteome</keyword>
<reference evidence="1" key="1">
    <citation type="submission" date="2023-10" db="EMBL/GenBank/DDBJ databases">
        <authorList>
            <person name="Domelevo Entfellner J.-B."/>
        </authorList>
    </citation>
    <scope>NUCLEOTIDE SEQUENCE</scope>
</reference>
<dbReference type="Gramene" id="rna-AYBTSS11_LOCUS18562">
    <property type="protein sequence ID" value="CAJ1961132.1"/>
    <property type="gene ID" value="gene-AYBTSS11_LOCUS18562"/>
</dbReference>
<accession>A0AA86SIH5</accession>